<evidence type="ECO:0000313" key="1">
    <source>
        <dbReference type="EMBL" id="EUA87080.1"/>
    </source>
</evidence>
<keyword evidence="2" id="KW-1185">Reference proteome</keyword>
<gene>
    <name evidence="1" type="primary">citE_1</name>
    <name evidence="1" type="ORF">I551_6492</name>
</gene>
<dbReference type="InterPro" id="IPR040442">
    <property type="entry name" value="Pyrv_kinase-like_dom_sf"/>
</dbReference>
<name>A0ABN0QQW7_MYCUL</name>
<organism evidence="1 2">
    <name type="scientific">Mycobacterium ulcerans str. Harvey</name>
    <dbReference type="NCBI Taxonomy" id="1299332"/>
    <lineage>
        <taxon>Bacteria</taxon>
        <taxon>Bacillati</taxon>
        <taxon>Actinomycetota</taxon>
        <taxon>Actinomycetes</taxon>
        <taxon>Mycobacteriales</taxon>
        <taxon>Mycobacteriaceae</taxon>
        <taxon>Mycobacterium</taxon>
        <taxon>Mycobacterium ulcerans group</taxon>
    </lineage>
</organism>
<protein>
    <submittedName>
        <fullName evidence="1">Citrate (Pro-3s)-lyase domain protein</fullName>
    </submittedName>
</protein>
<dbReference type="Proteomes" id="UP000020681">
    <property type="component" value="Unassembled WGS sequence"/>
</dbReference>
<dbReference type="EMBL" id="JAOL01000166">
    <property type="protein sequence ID" value="EUA87080.1"/>
    <property type="molecule type" value="Genomic_DNA"/>
</dbReference>
<dbReference type="InterPro" id="IPR015813">
    <property type="entry name" value="Pyrv/PenolPyrv_kinase-like_dom"/>
</dbReference>
<sequence>MLFTPATKTQHYLTAAAVHAEALILDLEDSVAPATRRRLAGTR</sequence>
<dbReference type="SUPFAM" id="SSF51621">
    <property type="entry name" value="Phosphoenolpyruvate/pyruvate domain"/>
    <property type="match status" value="1"/>
</dbReference>
<evidence type="ECO:0000313" key="2">
    <source>
        <dbReference type="Proteomes" id="UP000020681"/>
    </source>
</evidence>
<accession>A0ABN0QQW7</accession>
<dbReference type="Gene3D" id="3.20.20.60">
    <property type="entry name" value="Phosphoenolpyruvate-binding domains"/>
    <property type="match status" value="1"/>
</dbReference>
<reference evidence="1 2" key="1">
    <citation type="submission" date="2014-01" db="EMBL/GenBank/DDBJ databases">
        <authorList>
            <person name="Dobos K."/>
            <person name="Lenaerts A."/>
            <person name="Ordway D."/>
            <person name="DeGroote M.A."/>
            <person name="Parker T."/>
            <person name="Sizemore C."/>
            <person name="Tallon L.J."/>
            <person name="Sadzewicz L.K."/>
            <person name="Sengamalay N."/>
            <person name="Fraser C.M."/>
            <person name="Hine E."/>
            <person name="Shefchek K.A."/>
            <person name="Das S.P."/>
            <person name="Tettelin H."/>
        </authorList>
    </citation>
    <scope>NUCLEOTIDE SEQUENCE [LARGE SCALE GENOMIC DNA]</scope>
    <source>
        <strain evidence="1 2">Harvey</strain>
    </source>
</reference>
<comment type="caution">
    <text evidence="1">The sequence shown here is derived from an EMBL/GenBank/DDBJ whole genome shotgun (WGS) entry which is preliminary data.</text>
</comment>
<proteinExistence type="predicted"/>